<dbReference type="SMART" id="SM00342">
    <property type="entry name" value="HTH_ARAC"/>
    <property type="match status" value="1"/>
</dbReference>
<dbReference type="GO" id="GO:0003700">
    <property type="term" value="F:DNA-binding transcription factor activity"/>
    <property type="evidence" value="ECO:0007669"/>
    <property type="project" value="InterPro"/>
</dbReference>
<dbReference type="PROSITE" id="PS01124">
    <property type="entry name" value="HTH_ARAC_FAMILY_2"/>
    <property type="match status" value="1"/>
</dbReference>
<reference evidence="5" key="1">
    <citation type="submission" date="2021-01" db="EMBL/GenBank/DDBJ databases">
        <title>Whole genome shotgun sequence of Virgisporangium aurantiacum NBRC 16421.</title>
        <authorList>
            <person name="Komaki H."/>
            <person name="Tamura T."/>
        </authorList>
    </citation>
    <scope>NUCLEOTIDE SEQUENCE</scope>
    <source>
        <strain evidence="5">NBRC 16421</strain>
    </source>
</reference>
<dbReference type="Gene3D" id="1.10.10.60">
    <property type="entry name" value="Homeodomain-like"/>
    <property type="match status" value="1"/>
</dbReference>
<keyword evidence="2" id="KW-0238">DNA-binding</keyword>
<feature type="domain" description="HTH araC/xylS-type" evidence="4">
    <location>
        <begin position="40"/>
        <end position="138"/>
    </location>
</feature>
<dbReference type="GO" id="GO:0043565">
    <property type="term" value="F:sequence-specific DNA binding"/>
    <property type="evidence" value="ECO:0007669"/>
    <property type="project" value="InterPro"/>
</dbReference>
<dbReference type="SUPFAM" id="SSF46689">
    <property type="entry name" value="Homeodomain-like"/>
    <property type="match status" value="2"/>
</dbReference>
<dbReference type="PANTHER" id="PTHR46796">
    <property type="entry name" value="HTH-TYPE TRANSCRIPTIONAL ACTIVATOR RHAS-RELATED"/>
    <property type="match status" value="1"/>
</dbReference>
<comment type="caution">
    <text evidence="5">The sequence shown here is derived from an EMBL/GenBank/DDBJ whole genome shotgun (WGS) entry which is preliminary data.</text>
</comment>
<accession>A0A8J3Z8D0</accession>
<dbReference type="Pfam" id="PF06029">
    <property type="entry name" value="AlkA_N"/>
    <property type="match status" value="1"/>
</dbReference>
<dbReference type="PANTHER" id="PTHR46796:SF6">
    <property type="entry name" value="ARAC SUBFAMILY"/>
    <property type="match status" value="1"/>
</dbReference>
<dbReference type="Gene3D" id="3.30.310.20">
    <property type="entry name" value="DNA-3-methyladenine glycosylase AlkA, N-terminal domain"/>
    <property type="match status" value="1"/>
</dbReference>
<keyword evidence="3" id="KW-0804">Transcription</keyword>
<evidence type="ECO:0000256" key="1">
    <source>
        <dbReference type="ARBA" id="ARBA00023015"/>
    </source>
</evidence>
<keyword evidence="6" id="KW-1185">Reference proteome</keyword>
<dbReference type="AlphaFoldDB" id="A0A8J3Z8D0"/>
<dbReference type="InterPro" id="IPR018060">
    <property type="entry name" value="HTH_AraC"/>
</dbReference>
<dbReference type="InterPro" id="IPR037046">
    <property type="entry name" value="AlkA_N_sf"/>
</dbReference>
<sequence length="253" mass="28297">MSIPRRWTGLHDSAEAAEFRTCVRCRRDRLFGSAASELVCRTVRMIVAGALDNGTEAELGRRLGLSARHLRRLFHEHLGVTPHQFNRARRAQFARRLLDDTDLTVIDVAFAAGFGSLRQFNRTIRETFHQPPNQLRRHRIGGPTVDDGLRLRLAVTRPYDWDAVRGMLAARAIPGVEAVDGSTYRRTIVVDGDPGLLEVRPGGPDHLLLQAYLPNWEGLIHVVQRVRRILSGSGECPGPAPMILEPGKERNPT</sequence>
<evidence type="ECO:0000313" key="6">
    <source>
        <dbReference type="Proteomes" id="UP000612585"/>
    </source>
</evidence>
<gene>
    <name evidence="5" type="ORF">Vau01_043410</name>
</gene>
<proteinExistence type="predicted"/>
<keyword evidence="1" id="KW-0805">Transcription regulation</keyword>
<evidence type="ECO:0000256" key="2">
    <source>
        <dbReference type="ARBA" id="ARBA00023125"/>
    </source>
</evidence>
<dbReference type="Pfam" id="PF12833">
    <property type="entry name" value="HTH_18"/>
    <property type="match status" value="1"/>
</dbReference>
<dbReference type="InterPro" id="IPR010316">
    <property type="entry name" value="AlkA_N"/>
</dbReference>
<evidence type="ECO:0000259" key="4">
    <source>
        <dbReference type="PROSITE" id="PS01124"/>
    </source>
</evidence>
<organism evidence="5 6">
    <name type="scientific">Virgisporangium aurantiacum</name>
    <dbReference type="NCBI Taxonomy" id="175570"/>
    <lineage>
        <taxon>Bacteria</taxon>
        <taxon>Bacillati</taxon>
        <taxon>Actinomycetota</taxon>
        <taxon>Actinomycetes</taxon>
        <taxon>Micromonosporales</taxon>
        <taxon>Micromonosporaceae</taxon>
        <taxon>Virgisporangium</taxon>
    </lineage>
</organism>
<protein>
    <recommendedName>
        <fullName evidence="4">HTH araC/xylS-type domain-containing protein</fullName>
    </recommendedName>
</protein>
<dbReference type="Proteomes" id="UP000612585">
    <property type="component" value="Unassembled WGS sequence"/>
</dbReference>
<evidence type="ECO:0000256" key="3">
    <source>
        <dbReference type="ARBA" id="ARBA00023163"/>
    </source>
</evidence>
<name>A0A8J3Z8D0_9ACTN</name>
<evidence type="ECO:0000313" key="5">
    <source>
        <dbReference type="EMBL" id="GIJ56825.1"/>
    </source>
</evidence>
<dbReference type="SUPFAM" id="SSF55945">
    <property type="entry name" value="TATA-box binding protein-like"/>
    <property type="match status" value="1"/>
</dbReference>
<dbReference type="EMBL" id="BOPG01000027">
    <property type="protein sequence ID" value="GIJ56825.1"/>
    <property type="molecule type" value="Genomic_DNA"/>
</dbReference>
<dbReference type="SMART" id="SM01009">
    <property type="entry name" value="AlkA_N"/>
    <property type="match status" value="1"/>
</dbReference>
<dbReference type="InterPro" id="IPR009057">
    <property type="entry name" value="Homeodomain-like_sf"/>
</dbReference>
<dbReference type="InterPro" id="IPR050204">
    <property type="entry name" value="AraC_XylS_family_regulators"/>
</dbReference>